<feature type="binding site" evidence="8">
    <location>
        <position position="454"/>
    </location>
    <ligand>
        <name>Zn(2+)</name>
        <dbReference type="ChEBI" id="CHEBI:29105"/>
        <label>2</label>
    </ligand>
</feature>
<feature type="binding site" evidence="8">
    <location>
        <position position="55"/>
    </location>
    <ligand>
        <name>Zn(2+)</name>
        <dbReference type="ChEBI" id="CHEBI:29105"/>
        <label>2</label>
    </ligand>
</feature>
<accession>A0A6N2T3Z6</accession>
<dbReference type="Gene3D" id="3.40.720.10">
    <property type="entry name" value="Alkaline Phosphatase, subunit A"/>
    <property type="match status" value="1"/>
</dbReference>
<dbReference type="Gene3D" id="1.10.60.40">
    <property type="match status" value="1"/>
</dbReference>
<evidence type="ECO:0000256" key="8">
    <source>
        <dbReference type="PIRSR" id="PIRSR601952-2"/>
    </source>
</evidence>
<proteinExistence type="inferred from homology"/>
<comment type="similarity">
    <text evidence="1 9">Belongs to the alkaline phosphatase family.</text>
</comment>
<dbReference type="SMART" id="SM00098">
    <property type="entry name" value="alkPPc"/>
    <property type="match status" value="1"/>
</dbReference>
<dbReference type="PRINTS" id="PR00113">
    <property type="entry name" value="ALKPHPHTASE"/>
</dbReference>
<dbReference type="EMBL" id="CACRTB010000007">
    <property type="protein sequence ID" value="VYT00140.1"/>
    <property type="molecule type" value="Genomic_DNA"/>
</dbReference>
<dbReference type="EC" id="3.1.3.1" evidence="11"/>
<dbReference type="PANTHER" id="PTHR11596">
    <property type="entry name" value="ALKALINE PHOSPHATASE"/>
    <property type="match status" value="1"/>
</dbReference>
<feature type="binding site" evidence="8">
    <location>
        <position position="334"/>
    </location>
    <ligand>
        <name>Zn(2+)</name>
        <dbReference type="ChEBI" id="CHEBI:29105"/>
        <label>2</label>
    </ligand>
</feature>
<evidence type="ECO:0000256" key="5">
    <source>
        <dbReference type="ARBA" id="ARBA00022833"/>
    </source>
</evidence>
<feature type="binding site" evidence="8">
    <location>
        <position position="290"/>
    </location>
    <ligand>
        <name>Zn(2+)</name>
        <dbReference type="ChEBI" id="CHEBI:29105"/>
        <label>2</label>
    </ligand>
</feature>
<evidence type="ECO:0000256" key="10">
    <source>
        <dbReference type="SAM" id="Phobius"/>
    </source>
</evidence>
<feature type="binding site" evidence="8">
    <location>
        <position position="333"/>
    </location>
    <ligand>
        <name>Zn(2+)</name>
        <dbReference type="ChEBI" id="CHEBI:29105"/>
        <label>2</label>
    </ligand>
</feature>
<gene>
    <name evidence="11" type="primary">phoA_2</name>
    <name evidence="11" type="ORF">BCLFYP20_01900</name>
</gene>
<feature type="binding site" evidence="8">
    <location>
        <position position="285"/>
    </location>
    <ligand>
        <name>Mg(2+)</name>
        <dbReference type="ChEBI" id="CHEBI:18420"/>
    </ligand>
</feature>
<feature type="binding site" evidence="8">
    <location>
        <position position="294"/>
    </location>
    <ligand>
        <name>Zn(2+)</name>
        <dbReference type="ChEBI" id="CHEBI:29105"/>
        <label>2</label>
    </ligand>
</feature>
<protein>
    <submittedName>
        <fullName evidence="11">Alkaline phosphatase 4</fullName>
        <ecNumber evidence="11">3.1.3.1</ecNumber>
    </submittedName>
</protein>
<dbReference type="GO" id="GO:0046872">
    <property type="term" value="F:metal ion binding"/>
    <property type="evidence" value="ECO:0007669"/>
    <property type="project" value="UniProtKB-KW"/>
</dbReference>
<keyword evidence="4 11" id="KW-0378">Hydrolase</keyword>
<evidence type="ECO:0000256" key="9">
    <source>
        <dbReference type="RuleBase" id="RU003946"/>
    </source>
</evidence>
<keyword evidence="10" id="KW-0812">Transmembrane</keyword>
<keyword evidence="2" id="KW-0597">Phosphoprotein</keyword>
<keyword evidence="3 8" id="KW-0479">Metal-binding</keyword>
<dbReference type="InterPro" id="IPR017850">
    <property type="entry name" value="Alkaline_phosphatase_core_sf"/>
</dbReference>
<dbReference type="InterPro" id="IPR018299">
    <property type="entry name" value="Alkaline_phosphatase_AS"/>
</dbReference>
<feature type="binding site" evidence="8">
    <location>
        <position position="156"/>
    </location>
    <ligand>
        <name>Mg(2+)</name>
        <dbReference type="ChEBI" id="CHEBI:18420"/>
    </ligand>
</feature>
<dbReference type="SUPFAM" id="SSF53649">
    <property type="entry name" value="Alkaline phosphatase-like"/>
    <property type="match status" value="1"/>
</dbReference>
<keyword evidence="6 8" id="KW-0460">Magnesium</keyword>
<dbReference type="InterPro" id="IPR001952">
    <property type="entry name" value="Alkaline_phosphatase"/>
</dbReference>
<evidence type="ECO:0000256" key="3">
    <source>
        <dbReference type="ARBA" id="ARBA00022723"/>
    </source>
</evidence>
<evidence type="ECO:0000256" key="7">
    <source>
        <dbReference type="PIRSR" id="PIRSR601952-1"/>
    </source>
</evidence>
<feature type="binding site" evidence="8">
    <location>
        <position position="55"/>
    </location>
    <ligand>
        <name>Mg(2+)</name>
        <dbReference type="ChEBI" id="CHEBI:18420"/>
    </ligand>
</feature>
<feature type="binding site" evidence="8">
    <location>
        <position position="158"/>
    </location>
    <ligand>
        <name>Mg(2+)</name>
        <dbReference type="ChEBI" id="CHEBI:18420"/>
    </ligand>
</feature>
<dbReference type="Pfam" id="PF00245">
    <property type="entry name" value="Alk_phosphatase"/>
    <property type="match status" value="2"/>
</dbReference>
<dbReference type="CDD" id="cd16012">
    <property type="entry name" value="ALP"/>
    <property type="match status" value="1"/>
</dbReference>
<dbReference type="GO" id="GO:0004035">
    <property type="term" value="F:alkaline phosphatase activity"/>
    <property type="evidence" value="ECO:0007669"/>
    <property type="project" value="UniProtKB-EC"/>
</dbReference>
<organism evidence="11">
    <name type="scientific">Bacteroides caccae</name>
    <dbReference type="NCBI Taxonomy" id="47678"/>
    <lineage>
        <taxon>Bacteria</taxon>
        <taxon>Pseudomonadati</taxon>
        <taxon>Bacteroidota</taxon>
        <taxon>Bacteroidia</taxon>
        <taxon>Bacteroidales</taxon>
        <taxon>Bacteroidaceae</taxon>
        <taxon>Bacteroides</taxon>
    </lineage>
</organism>
<dbReference type="PANTHER" id="PTHR11596:SF5">
    <property type="entry name" value="ALKALINE PHOSPHATASE"/>
    <property type="match status" value="1"/>
</dbReference>
<evidence type="ECO:0000256" key="2">
    <source>
        <dbReference type="ARBA" id="ARBA00022553"/>
    </source>
</evidence>
<evidence type="ECO:0000256" key="6">
    <source>
        <dbReference type="ARBA" id="ARBA00022842"/>
    </source>
</evidence>
<dbReference type="AlphaFoldDB" id="A0A6N2T3Z6"/>
<name>A0A6N2T3Z6_9BACE</name>
<evidence type="ECO:0000256" key="1">
    <source>
        <dbReference type="ARBA" id="ARBA00005984"/>
    </source>
</evidence>
<evidence type="ECO:0000256" key="4">
    <source>
        <dbReference type="ARBA" id="ARBA00022801"/>
    </source>
</evidence>
<keyword evidence="10" id="KW-0472">Membrane</keyword>
<reference evidence="11" key="1">
    <citation type="submission" date="2019-11" db="EMBL/GenBank/DDBJ databases">
        <authorList>
            <person name="Feng L."/>
        </authorList>
    </citation>
    <scope>NUCLEOTIDE SEQUENCE</scope>
    <source>
        <strain evidence="11">BcaccaeLFYP20</strain>
    </source>
</reference>
<comment type="cofactor">
    <cofactor evidence="8">
        <name>Mg(2+)</name>
        <dbReference type="ChEBI" id="CHEBI:18420"/>
    </cofactor>
    <text evidence="8">Binds 1 Mg(2+) ion.</text>
</comment>
<comment type="cofactor">
    <cofactor evidence="8">
        <name>Zn(2+)</name>
        <dbReference type="ChEBI" id="CHEBI:29105"/>
    </cofactor>
    <text evidence="8">Binds 2 Zn(2+) ions.</text>
</comment>
<keyword evidence="5 8" id="KW-0862">Zinc</keyword>
<feature type="transmembrane region" description="Helical" evidence="10">
    <location>
        <begin position="29"/>
        <end position="53"/>
    </location>
</feature>
<evidence type="ECO:0000313" key="11">
    <source>
        <dbReference type="EMBL" id="VYT00140.1"/>
    </source>
</evidence>
<feature type="active site" description="Phosphoserine intermediate" evidence="7">
    <location>
        <position position="105"/>
    </location>
</feature>
<sequence length="491" mass="54500">MDLLRHLHRFLLTLCHTNSIQKYKRMKKLIYTLFFVLISVVANGQAKYVFYFIGDGMGVNQVNGTEMFQAELQNGRIGVEPLLFTQFPVATMATTFSATNSVTDSAAAGTALATGKKTYNHAISVNEEKNAIQTVAEKAKKAGKKVGITTSVSVDHATPAAFYAHQPDRNMYYEIALDLPKANFDFYAGGGFLKPTTTFDNKKAPSIFPIFEEAGYTVARGYNDYKAKSQNAEKMILIQEEGANPSCLPYAIDRKDNDLTLAQITESAIDFLTKGKNKGFFLMVEGGKIDWACHANDAATVFNEVKDMDNAIKVAYEFYKKHPKETLIVVTADHETGGIVLGTGKYALNLKALQHQKHSADGLSKRISELRKSKGNKVTWEDMKTFLGEEMGFWKQFPISWEQEKKLRDEFEKSFIKNKVVFAESMYSKSEPMAACAKEVMDEISMVGWVSGGHSAGFVPVFAIGAGSHLFSEKIDNTEIPKRIAKAAGYK</sequence>
<dbReference type="PROSITE" id="PS00123">
    <property type="entry name" value="ALKALINE_PHOSPHATASE"/>
    <property type="match status" value="1"/>
</dbReference>
<keyword evidence="10" id="KW-1133">Transmembrane helix</keyword>